<evidence type="ECO:0008006" key="4">
    <source>
        <dbReference type="Google" id="ProtNLM"/>
    </source>
</evidence>
<accession>A0A0X3TK68</accession>
<dbReference type="RefSeq" id="WP_068348820.1">
    <property type="nucleotide sequence ID" value="NZ_LQBQ01000036.1"/>
</dbReference>
<dbReference type="SUPFAM" id="SSF52833">
    <property type="entry name" value="Thioredoxin-like"/>
    <property type="match status" value="1"/>
</dbReference>
<dbReference type="AlphaFoldDB" id="A0A0X3TK68"/>
<organism evidence="2 3">
    <name type="scientific">Ruegeria marisrubri</name>
    <dbReference type="NCBI Taxonomy" id="1685379"/>
    <lineage>
        <taxon>Bacteria</taxon>
        <taxon>Pseudomonadati</taxon>
        <taxon>Pseudomonadota</taxon>
        <taxon>Alphaproteobacteria</taxon>
        <taxon>Rhodobacterales</taxon>
        <taxon>Roseobacteraceae</taxon>
        <taxon>Ruegeria</taxon>
    </lineage>
</organism>
<evidence type="ECO:0000256" key="1">
    <source>
        <dbReference type="SAM" id="SignalP"/>
    </source>
</evidence>
<dbReference type="InterPro" id="IPR036249">
    <property type="entry name" value="Thioredoxin-like_sf"/>
</dbReference>
<comment type="caution">
    <text evidence="2">The sequence shown here is derived from an EMBL/GenBank/DDBJ whole genome shotgun (WGS) entry which is preliminary data.</text>
</comment>
<sequence>MFRFFIVLVLSVLALTPARAAELVMVEEAGCAWCERWNAEIAPAYPKTAEGRFAPLRRVSRHDIPHDLKLQRPVHFTPTFIVVESGEELARLEGYPGENFFWPLLERLLTTHTNYGAQKTEES</sequence>
<dbReference type="EMBL" id="LQBQ01000036">
    <property type="protein sequence ID" value="KUJ76153.1"/>
    <property type="molecule type" value="Genomic_DNA"/>
</dbReference>
<gene>
    <name evidence="2" type="ORF">AVO45_12610</name>
</gene>
<keyword evidence="3" id="KW-1185">Reference proteome</keyword>
<dbReference type="STRING" id="1685379.AVO45_12610"/>
<evidence type="ECO:0000313" key="3">
    <source>
        <dbReference type="Proteomes" id="UP000053791"/>
    </source>
</evidence>
<name>A0A0X3TK68_9RHOB</name>
<evidence type="ECO:0000313" key="2">
    <source>
        <dbReference type="EMBL" id="KUJ76153.1"/>
    </source>
</evidence>
<feature type="chain" id="PRO_5007054149" description="Regulatory protein SoxS" evidence="1">
    <location>
        <begin position="21"/>
        <end position="123"/>
    </location>
</feature>
<reference evidence="2 3" key="1">
    <citation type="submission" date="2015-12" db="EMBL/GenBank/DDBJ databases">
        <authorList>
            <person name="Shamseldin A."/>
            <person name="Moawad H."/>
            <person name="Abd El-Rahim W.M."/>
            <person name="Sadowsky M.J."/>
        </authorList>
    </citation>
    <scope>NUCLEOTIDE SEQUENCE [LARGE SCALE GENOMIC DNA]</scope>
    <source>
        <strain evidence="2 3">ZGT118</strain>
    </source>
</reference>
<dbReference type="Gene3D" id="3.40.30.10">
    <property type="entry name" value="Glutaredoxin"/>
    <property type="match status" value="1"/>
</dbReference>
<feature type="signal peptide" evidence="1">
    <location>
        <begin position="1"/>
        <end position="20"/>
    </location>
</feature>
<protein>
    <recommendedName>
        <fullName evidence="4">Regulatory protein SoxS</fullName>
    </recommendedName>
</protein>
<keyword evidence="1" id="KW-0732">Signal</keyword>
<proteinExistence type="predicted"/>
<dbReference type="OrthoDB" id="7362982at2"/>
<dbReference type="Proteomes" id="UP000053791">
    <property type="component" value="Unassembled WGS sequence"/>
</dbReference>